<dbReference type="EMBL" id="QQAV01000012">
    <property type="protein sequence ID" value="RDI19629.1"/>
    <property type="molecule type" value="Genomic_DNA"/>
</dbReference>
<keyword evidence="1" id="KW-1277">Toxin-antitoxin system</keyword>
<sequence length="97" mass="10931">MTRIELAPEVLDDLERFVEHLEQHSADGPLERMQEILEAFDVLAHSPAIGRPVKDGKRELVIGKGSQGYVALYRYVASVDTIFVLALRAQRESGFKH</sequence>
<dbReference type="Proteomes" id="UP000255265">
    <property type="component" value="Unassembled WGS sequence"/>
</dbReference>
<protein>
    <submittedName>
        <fullName evidence="2">ParE-like toxin of type II ParDE toxin-antitoxin system</fullName>
    </submittedName>
</protein>
<evidence type="ECO:0000256" key="1">
    <source>
        <dbReference type="ARBA" id="ARBA00022649"/>
    </source>
</evidence>
<comment type="caution">
    <text evidence="2">The sequence shown here is derived from an EMBL/GenBank/DDBJ whole genome shotgun (WGS) entry which is preliminary data.</text>
</comment>
<accession>A0A370F9J9</accession>
<dbReference type="Gene3D" id="3.30.2310.20">
    <property type="entry name" value="RelE-like"/>
    <property type="match status" value="1"/>
</dbReference>
<proteinExistence type="predicted"/>
<dbReference type="RefSeq" id="WP_017758483.1">
    <property type="nucleotide sequence ID" value="NZ_QQAV01000012.1"/>
</dbReference>
<evidence type="ECO:0000313" key="3">
    <source>
        <dbReference type="Proteomes" id="UP000255265"/>
    </source>
</evidence>
<evidence type="ECO:0000313" key="2">
    <source>
        <dbReference type="EMBL" id="RDI19629.1"/>
    </source>
</evidence>
<dbReference type="InterPro" id="IPR007712">
    <property type="entry name" value="RelE/ParE_toxin"/>
</dbReference>
<dbReference type="OrthoDB" id="121597at2"/>
<dbReference type="STRING" id="433924.NS331_00795"/>
<dbReference type="AlphaFoldDB" id="A0A370F9J9"/>
<name>A0A370F9J9_9BURK</name>
<dbReference type="Pfam" id="PF05016">
    <property type="entry name" value="ParE_toxin"/>
    <property type="match status" value="1"/>
</dbReference>
<keyword evidence="3" id="KW-1185">Reference proteome</keyword>
<reference evidence="2 3" key="1">
    <citation type="submission" date="2018-07" db="EMBL/GenBank/DDBJ databases">
        <title>Genomic Encyclopedia of Type Strains, Phase IV (KMG-IV): sequencing the most valuable type-strain genomes for metagenomic binning, comparative biology and taxonomic classification.</title>
        <authorList>
            <person name="Goeker M."/>
        </authorList>
    </citation>
    <scope>NUCLEOTIDE SEQUENCE [LARGE SCALE GENOMIC DNA]</scope>
    <source>
        <strain evidence="2 3">DSM 21352</strain>
    </source>
</reference>
<dbReference type="InterPro" id="IPR035093">
    <property type="entry name" value="RelE/ParE_toxin_dom_sf"/>
</dbReference>
<gene>
    <name evidence="2" type="ORF">DFR41_112136</name>
</gene>
<organism evidence="2 3">
    <name type="scientific">Pseudacidovorax intermedius</name>
    <dbReference type="NCBI Taxonomy" id="433924"/>
    <lineage>
        <taxon>Bacteria</taxon>
        <taxon>Pseudomonadati</taxon>
        <taxon>Pseudomonadota</taxon>
        <taxon>Betaproteobacteria</taxon>
        <taxon>Burkholderiales</taxon>
        <taxon>Comamonadaceae</taxon>
        <taxon>Pseudacidovorax</taxon>
    </lineage>
</organism>